<feature type="non-terminal residue" evidence="2">
    <location>
        <position position="160"/>
    </location>
</feature>
<organism evidence="2 3">
    <name type="scientific">Simonsiella muelleri ATCC 29453</name>
    <dbReference type="NCBI Taxonomy" id="641147"/>
    <lineage>
        <taxon>Bacteria</taxon>
        <taxon>Pseudomonadati</taxon>
        <taxon>Pseudomonadota</taxon>
        <taxon>Betaproteobacteria</taxon>
        <taxon>Neisseriales</taxon>
        <taxon>Neisseriaceae</taxon>
        <taxon>Simonsiella</taxon>
    </lineage>
</organism>
<dbReference type="Gene3D" id="1.10.260.40">
    <property type="entry name" value="lambda repressor-like DNA-binding domains"/>
    <property type="match status" value="1"/>
</dbReference>
<feature type="domain" description="HTH cro/C1-type" evidence="1">
    <location>
        <begin position="30"/>
        <end position="75"/>
    </location>
</feature>
<reference evidence="2 3" key="1">
    <citation type="submission" date="2010-03" db="EMBL/GenBank/DDBJ databases">
        <authorList>
            <consortium name="The Broad Institute Genome Sequencing Platform"/>
            <person name="Ward D."/>
            <person name="Earl A."/>
            <person name="Feldgarden M."/>
            <person name="Gevers D."/>
            <person name="Young S."/>
            <person name="Zeng Q."/>
            <person name="Koehrsen M."/>
            <person name="Alvarado L."/>
            <person name="Berlin A.M."/>
            <person name="Borenstein D."/>
            <person name="Chapman S.B."/>
            <person name="Chen Z."/>
            <person name="Engels R."/>
            <person name="Freedman E."/>
            <person name="Gellesch M."/>
            <person name="Goldberg J."/>
            <person name="Griggs A."/>
            <person name="Gujja S."/>
            <person name="Heilman E.R."/>
            <person name="Heiman D.I."/>
            <person name="Hepburn T.A."/>
            <person name="Howarth C."/>
            <person name="Jen D."/>
            <person name="Larson L."/>
            <person name="Mehta T."/>
            <person name="Park D."/>
            <person name="Pearson M."/>
            <person name="Richards J."/>
            <person name="Roberts A."/>
            <person name="Saif S."/>
            <person name="Shea T.D."/>
            <person name="Shenoy N."/>
            <person name="Sisk P."/>
            <person name="Stolte C."/>
            <person name="Sykes S.N."/>
            <person name="Walk T."/>
            <person name="White J."/>
            <person name="Yandava C."/>
            <person name="Izard J."/>
            <person name="Baranova O.V."/>
            <person name="Blanton J.M."/>
            <person name="Tanner A.C."/>
            <person name="Dewhirst F."/>
            <person name="Haas B."/>
            <person name="Nusbaum C."/>
            <person name="Birren B."/>
        </authorList>
    </citation>
    <scope>NUCLEOTIDE SEQUENCE [LARGE SCALE GENOMIC DNA]</scope>
    <source>
        <strain evidence="2 3">ATCC 29453</strain>
    </source>
</reference>
<dbReference type="PROSITE" id="PS50943">
    <property type="entry name" value="HTH_CROC1"/>
    <property type="match status" value="1"/>
</dbReference>
<keyword evidence="3" id="KW-1185">Reference proteome</keyword>
<proteinExistence type="predicted"/>
<dbReference type="STRING" id="641147.HMPREF9021_01996"/>
<dbReference type="Proteomes" id="UP000017813">
    <property type="component" value="Unassembled WGS sequence"/>
</dbReference>
<name>V9H5J4_9NEIS</name>
<dbReference type="SMART" id="SM00530">
    <property type="entry name" value="HTH_XRE"/>
    <property type="match status" value="1"/>
</dbReference>
<evidence type="ECO:0000259" key="1">
    <source>
        <dbReference type="PROSITE" id="PS50943"/>
    </source>
</evidence>
<dbReference type="eggNOG" id="COG1974">
    <property type="taxonomic scope" value="Bacteria"/>
</dbReference>
<dbReference type="Pfam" id="PF01381">
    <property type="entry name" value="HTH_3"/>
    <property type="match status" value="1"/>
</dbReference>
<comment type="caution">
    <text evidence="2">The sequence shown here is derived from an EMBL/GenBank/DDBJ whole genome shotgun (WGS) entry which is preliminary data.</text>
</comment>
<reference evidence="2 3" key="2">
    <citation type="submission" date="2011-10" db="EMBL/GenBank/DDBJ databases">
        <title>The Genome Sequence of Simonsiella muelleri ATCC 29453.</title>
        <authorList>
            <consortium name="The Broad Institute Genome Sequencing Platform"/>
            <consortium name="The Broad Institute Genome Sequencing Center for Infectious Disease"/>
            <person name="Earl A."/>
            <person name="Ward D."/>
            <person name="Feldgarden M."/>
            <person name="Gevers D."/>
            <person name="Izard J."/>
            <person name="Baranova O.V."/>
            <person name="Blanton J.M."/>
            <person name="Tanner A.C."/>
            <person name="Dewhirst F."/>
            <person name="Young S.K."/>
            <person name="Zeng Q."/>
            <person name="Gargeya S."/>
            <person name="Fitzgerald M."/>
            <person name="Haas B."/>
            <person name="Abouelleil A."/>
            <person name="Alvarado L."/>
            <person name="Arachchi H.M."/>
            <person name="Berlin A."/>
            <person name="Brown A."/>
            <person name="Chapman S.B."/>
            <person name="Chen Z."/>
            <person name="Dunbar C."/>
            <person name="Freedman E."/>
            <person name="Gearin G."/>
            <person name="Goldberg J."/>
            <person name="Griggs A."/>
            <person name="Gujja S."/>
            <person name="Heiman D."/>
            <person name="Howarth C."/>
            <person name="Larson L."/>
            <person name="Lui A."/>
            <person name="MacDonald P.J.P."/>
            <person name="Montmayeur A."/>
            <person name="Murphy C."/>
            <person name="Neiman D."/>
            <person name="Pearson M."/>
            <person name="Priest M."/>
            <person name="Roberts A."/>
            <person name="Saif S."/>
            <person name="Shea T."/>
            <person name="Shenoy N."/>
            <person name="Sisk P."/>
            <person name="Stolte C."/>
            <person name="Sykes S."/>
            <person name="Wortman J."/>
            <person name="Nusbaum C."/>
            <person name="Birren B."/>
        </authorList>
    </citation>
    <scope>NUCLEOTIDE SEQUENCE [LARGE SCALE GENOMIC DNA]</scope>
    <source>
        <strain evidence="2 3">ATCC 29453</strain>
    </source>
</reference>
<dbReference type="AlphaFoldDB" id="V9H5J4"/>
<dbReference type="GO" id="GO:0003677">
    <property type="term" value="F:DNA binding"/>
    <property type="evidence" value="ECO:0007669"/>
    <property type="project" value="InterPro"/>
</dbReference>
<evidence type="ECO:0000313" key="2">
    <source>
        <dbReference type="EMBL" id="EFG30226.2"/>
    </source>
</evidence>
<evidence type="ECO:0000313" key="3">
    <source>
        <dbReference type="Proteomes" id="UP000017813"/>
    </source>
</evidence>
<sequence length="160" mass="18016">MKKRELSDEQKIENFTLKEIFNRKKAELELKQELLAEKLGISQSGLNHYLNGTNLLNAQIASQFARELRISVDDFSERLAEEIRQMAKMVNNKNSSVSIQGSNHGTQNYFTGQSQTNTVNNNFLPSEPHSGSLKKIVMPDNAMLPTFPQGSELTIDTSQT</sequence>
<dbReference type="OrthoDB" id="8612686at2"/>
<accession>V9H5J4</accession>
<dbReference type="CDD" id="cd00093">
    <property type="entry name" value="HTH_XRE"/>
    <property type="match status" value="1"/>
</dbReference>
<dbReference type="EMBL" id="ADCY02000036">
    <property type="protein sequence ID" value="EFG30226.2"/>
    <property type="molecule type" value="Genomic_DNA"/>
</dbReference>
<dbReference type="InterPro" id="IPR010982">
    <property type="entry name" value="Lambda_DNA-bd_dom_sf"/>
</dbReference>
<dbReference type="RefSeq" id="WP_002642199.1">
    <property type="nucleotide sequence ID" value="NZ_JH815304.1"/>
</dbReference>
<gene>
    <name evidence="2" type="ORF">HMPREF9021_01996</name>
</gene>
<protein>
    <recommendedName>
        <fullName evidence="1">HTH cro/C1-type domain-containing protein</fullName>
    </recommendedName>
</protein>
<dbReference type="InterPro" id="IPR001387">
    <property type="entry name" value="Cro/C1-type_HTH"/>
</dbReference>
<dbReference type="SUPFAM" id="SSF47413">
    <property type="entry name" value="lambda repressor-like DNA-binding domains"/>
    <property type="match status" value="1"/>
</dbReference>
<dbReference type="HOGENOM" id="CLU_1664528_0_0_4"/>